<dbReference type="GeneID" id="20657337"/>
<feature type="domain" description="Fibronectin type-III" evidence="2">
    <location>
        <begin position="530"/>
        <end position="648"/>
    </location>
</feature>
<evidence type="ECO:0000256" key="1">
    <source>
        <dbReference type="SAM" id="MobiDB-lite"/>
    </source>
</evidence>
<gene>
    <name evidence="3" type="ORF">PHYSODRAFT_496619</name>
</gene>
<dbReference type="Gene3D" id="2.60.40.10">
    <property type="entry name" value="Immunoglobulins"/>
    <property type="match status" value="1"/>
</dbReference>
<sequence>MPVCCVRVDGSKKTRSFVGATRGSAHALTLTTFLTDAAHLHYAVLPAGQSALDAEGIKTAAAQCRVDASESDGKLPGGDTAVTRRWPGTSNAVQKAQSTAAVAAETVTVPKAQKVCTPGNGQVRSEVSRHPSYVRTHALAPEVATLNAATTTAGTGATRSTDDISALKNTTIRGVFPTQNFFSMEEFHAGLKATHHANITGLQSGTLYKVKLRAETAGSNGLFGLRELTAQAKTHEEAPSIVAATVQATNKSVNSLTLTVDLARSRGNIYYVLTGKSGSSGNLRSVFQQATSVENLRHLLHERFPREFSEDDVVTGVLKFSSEETVSTSTPTPDPNPRSRPSAGARPGNAPEESSEEAFRQEFEITGLTDATSYSIALLPETTKSFGLFGRAHRNLLEATTNENASDVELRSMRPGHGNISAIELEVSMTKPQDVLFLCLQPVTITFEAAKDADGMSSDSCREVENRENFELSRGASNLFTFTVGNLSEDTEYRVSLYAENVRRNGVLSERSEELTVRTHKSAPHIVETSAQPTAASTSQVEAQVTVEPDSSCIVHYVVREAQDAIDTEERKPVEAATIVQHSSESTTDSRPHFQHRLPSSSSPSFVSGGNVFSADTEVQTNFVVEGLSANTTYELFVVTETSRDGNSSGVFGEPAVFNVTTHAVAPKIVLATVDPVPGSTDSVIISANLSHPGMLHYFLSDVDFADPAIISHSGEKHTPHQLRGQLQVLEEHILMEIINGTNDTRPTEPLTFVHNTTVGGLKSGRTYHVSLTTETYGSDGVFGEFPPPILVNTHLGPPVIIPETLSVHAVGGSSSALAIDFQLDRFGDVHYALFFRGLVPDRSRQFEEDHKAEVKPSAAAEDKKDGENETIAIWPPLESTFDLTELTGPMLKAAELEDLGVGVWVNDTISVSRDDVTRGKLTHKKIDKLPANALFDLCLVSETAASGGILGWPLDGSASACHRIATHADYTNQSKLFDEISVHALSGRTDAVRINLNVSKLLNAPQTTDTDDGDIMDRFARAAGRVPYFVLLDAKSKSGRDVGIFSSHRGEVTNAFKEASPGRGDGVVAAGMLANIAAENATALRIEQDVFGLDANHEYLLFFAYETSDSDGVFTRVNPHKHRSNDSRFENDGIPVTTYEAAPRILKAKAQPSFGHTTQVTVKLDIACDSCESAIVHLLVFPDDCKLPRSVDDTLRLDHLSASETNTTVSTPPGNEENGDQCKIPLVQKRVEFEMPERQHSRNGLEEELGGDQVLSPTTSYVVLLAAETVDSQGVLSEKFEEPLRVRTHAPAPSFTEIRLEPRIGSTTELLLKFALDRPGEVHYMLGVSDNAEFNVTSPHNISSKGTAKGDRHGHARDVHTYRQEVVRTRRSVTYSDGEHVELLDYLLPGTSYSLFIVSEDLPADHGVYGSIHEVKDVSTFANAPILLAHTAYPTPGTTKTLTVDFRMNAPGIVYFSVVAVKVWGLTHHVAKGSDRYGNRLALQDELVAQKNLDVDKESMELESDSGWREQILEVPQTGMNYTVHIVTETKGSGGIYGTVATHASVRAHSDAPELANVSVNPTDARVDALTVNVTLSDRGHVHYIALPSGRGSTPPSDDFSDESAGLSVLASGSVDVNETAGSAQETSFRITGLNEGTKYDLYFRAETFESFGVFGAWTQQAVTTRTHGLPPDVLPEAVECKVTPSCEHRGRETCSRKANTCGKCLDGYTATSDDETLETNEPCVKLEPATEDKRGPTIKINGIKRNPNLHLSEVEPEHREEQEQGPLYSAPEEELPAPAQQQFEQELVQQDAMGPIPEDVEVMQEPVQEPTPDAANVQEIAAEELSEPADMVQEQPYVGQEQETAAMPDQLVVDVGIDALGQPEVTPEHEPMPESQEPTGGCPLNAQATASGLCECIPGYEVDEGGTNCVLSRMATASEAAATATSDAFDAMNPHHPIPGRSSP</sequence>
<dbReference type="InterPro" id="IPR013783">
    <property type="entry name" value="Ig-like_fold"/>
</dbReference>
<name>G4ZAP9_PHYSP</name>
<dbReference type="CDD" id="cd00063">
    <property type="entry name" value="FN3"/>
    <property type="match status" value="1"/>
</dbReference>
<dbReference type="InterPro" id="IPR003961">
    <property type="entry name" value="FN3_dom"/>
</dbReference>
<feature type="domain" description="Fibronectin type-III" evidence="2">
    <location>
        <begin position="1292"/>
        <end position="1408"/>
    </location>
</feature>
<feature type="region of interest" description="Disordered" evidence="1">
    <location>
        <begin position="582"/>
        <end position="603"/>
    </location>
</feature>
<feature type="region of interest" description="Disordered" evidence="1">
    <location>
        <begin position="513"/>
        <end position="537"/>
    </location>
</feature>
<evidence type="ECO:0000259" key="2">
    <source>
        <dbReference type="SMART" id="SM00060"/>
    </source>
</evidence>
<dbReference type="InParanoid" id="G4ZAP9"/>
<feature type="domain" description="Fibronectin type-III" evidence="2">
    <location>
        <begin position="46"/>
        <end position="221"/>
    </location>
</feature>
<feature type="region of interest" description="Disordered" evidence="1">
    <location>
        <begin position="320"/>
        <end position="359"/>
    </location>
</feature>
<reference evidence="3 4" key="1">
    <citation type="journal article" date="2006" name="Science">
        <title>Phytophthora genome sequences uncover evolutionary origins and mechanisms of pathogenesis.</title>
        <authorList>
            <person name="Tyler B.M."/>
            <person name="Tripathy S."/>
            <person name="Zhang X."/>
            <person name="Dehal P."/>
            <person name="Jiang R.H."/>
            <person name="Aerts A."/>
            <person name="Arredondo F.D."/>
            <person name="Baxter L."/>
            <person name="Bensasson D."/>
            <person name="Beynon J.L."/>
            <person name="Chapman J."/>
            <person name="Damasceno C.M."/>
            <person name="Dorrance A.E."/>
            <person name="Dou D."/>
            <person name="Dickerman A.W."/>
            <person name="Dubchak I.L."/>
            <person name="Garbelotto M."/>
            <person name="Gijzen M."/>
            <person name="Gordon S.G."/>
            <person name="Govers F."/>
            <person name="Grunwald N.J."/>
            <person name="Huang W."/>
            <person name="Ivors K.L."/>
            <person name="Jones R.W."/>
            <person name="Kamoun S."/>
            <person name="Krampis K."/>
            <person name="Lamour K.H."/>
            <person name="Lee M.K."/>
            <person name="McDonald W.H."/>
            <person name="Medina M."/>
            <person name="Meijer H.J."/>
            <person name="Nordberg E.K."/>
            <person name="Maclean D.J."/>
            <person name="Ospina-Giraldo M.D."/>
            <person name="Morris P.F."/>
            <person name="Phuntumart V."/>
            <person name="Putnam N.H."/>
            <person name="Rash S."/>
            <person name="Rose J.K."/>
            <person name="Sakihama Y."/>
            <person name="Salamov A.A."/>
            <person name="Savidor A."/>
            <person name="Scheuring C.F."/>
            <person name="Smith B.M."/>
            <person name="Sobral B.W."/>
            <person name="Terry A."/>
            <person name="Torto-Alalibo T.A."/>
            <person name="Win J."/>
            <person name="Xu Z."/>
            <person name="Zhang H."/>
            <person name="Grigoriev I.V."/>
            <person name="Rokhsar D.S."/>
            <person name="Boore J.L."/>
        </authorList>
    </citation>
    <scope>NUCLEOTIDE SEQUENCE [LARGE SCALE GENOMIC DNA]</scope>
    <source>
        <strain evidence="3 4">P6497</strain>
    </source>
</reference>
<dbReference type="OMA" id="TPANCAM"/>
<accession>G4ZAP9</accession>
<feature type="domain" description="Fibronectin type-III" evidence="2">
    <location>
        <begin position="429"/>
        <end position="506"/>
    </location>
</feature>
<dbReference type="SMART" id="SM00060">
    <property type="entry name" value="FN3"/>
    <property type="match status" value="7"/>
</dbReference>
<keyword evidence="4" id="KW-1185">Reference proteome</keyword>
<dbReference type="Proteomes" id="UP000002640">
    <property type="component" value="Unassembled WGS sequence"/>
</dbReference>
<protein>
    <recommendedName>
        <fullName evidence="2">Fibronectin type-III domain-containing protein</fullName>
    </recommendedName>
</protein>
<feature type="domain" description="Fibronectin type-III" evidence="2">
    <location>
        <begin position="1560"/>
        <end position="1654"/>
    </location>
</feature>
<dbReference type="SUPFAM" id="SSF49265">
    <property type="entry name" value="Fibronectin type III"/>
    <property type="match status" value="1"/>
</dbReference>
<dbReference type="KEGG" id="psoj:PHYSODRAFT_496619"/>
<feature type="region of interest" description="Disordered" evidence="1">
    <location>
        <begin position="848"/>
        <end position="868"/>
    </location>
</feature>
<dbReference type="EMBL" id="JH159153">
    <property type="protein sequence ID" value="EGZ19835.1"/>
    <property type="molecule type" value="Genomic_DNA"/>
</dbReference>
<proteinExistence type="predicted"/>
<feature type="domain" description="Fibronectin type-III" evidence="2">
    <location>
        <begin position="654"/>
        <end position="781"/>
    </location>
</feature>
<evidence type="ECO:0000313" key="3">
    <source>
        <dbReference type="EMBL" id="EGZ19835.1"/>
    </source>
</evidence>
<organism evidence="3 4">
    <name type="scientific">Phytophthora sojae (strain P6497)</name>
    <name type="common">Soybean stem and root rot agent</name>
    <name type="synonym">Phytophthora megasperma f. sp. glycines</name>
    <dbReference type="NCBI Taxonomy" id="1094619"/>
    <lineage>
        <taxon>Eukaryota</taxon>
        <taxon>Sar</taxon>
        <taxon>Stramenopiles</taxon>
        <taxon>Oomycota</taxon>
        <taxon>Peronosporomycetes</taxon>
        <taxon>Peronosporales</taxon>
        <taxon>Peronosporaceae</taxon>
        <taxon>Phytophthora</taxon>
    </lineage>
</organism>
<dbReference type="InterPro" id="IPR036116">
    <property type="entry name" value="FN3_sf"/>
</dbReference>
<evidence type="ECO:0000313" key="4">
    <source>
        <dbReference type="Proteomes" id="UP000002640"/>
    </source>
</evidence>
<dbReference type="RefSeq" id="XP_009522552.1">
    <property type="nucleotide sequence ID" value="XM_009524257.1"/>
</dbReference>
<feature type="domain" description="Fibronectin type-III" evidence="2">
    <location>
        <begin position="239"/>
        <end position="387"/>
    </location>
</feature>